<dbReference type="UniPathway" id="UPA00068">
    <property type="reaction ID" value="UER00107"/>
</dbReference>
<feature type="binding site" evidence="8">
    <location>
        <begin position="64"/>
        <end position="65"/>
    </location>
    <ligand>
        <name>substrate</name>
    </ligand>
</feature>
<dbReference type="InterPro" id="IPR004662">
    <property type="entry name" value="AcgluKinase_fam"/>
</dbReference>
<dbReference type="FunFam" id="3.40.1160.10:FF:000004">
    <property type="entry name" value="Acetylglutamate kinase"/>
    <property type="match status" value="1"/>
</dbReference>
<feature type="domain" description="Aspartate/glutamate/uridylate kinase" evidence="9">
    <location>
        <begin position="25"/>
        <end position="261"/>
    </location>
</feature>
<reference evidence="10" key="1">
    <citation type="submission" date="2015-11" db="EMBL/GenBank/DDBJ databases">
        <authorList>
            <person name="Zhang Y."/>
            <person name="Guo Z."/>
        </authorList>
    </citation>
    <scope>NUCLEOTIDE SEQUENCE</scope>
</reference>
<dbReference type="GO" id="GO:0005524">
    <property type="term" value="F:ATP binding"/>
    <property type="evidence" value="ECO:0007669"/>
    <property type="project" value="UniProtKB-UniRule"/>
</dbReference>
<keyword evidence="7 8" id="KW-0067">ATP-binding</keyword>
<feature type="binding site" evidence="8">
    <location>
        <position position="179"/>
    </location>
    <ligand>
        <name>substrate</name>
    </ligand>
</feature>
<dbReference type="GO" id="GO:0005737">
    <property type="term" value="C:cytoplasm"/>
    <property type="evidence" value="ECO:0007669"/>
    <property type="project" value="InterPro"/>
</dbReference>
<keyword evidence="3 8" id="KW-0028">Amino-acid biosynthesis</keyword>
<evidence type="ECO:0000256" key="6">
    <source>
        <dbReference type="ARBA" id="ARBA00022777"/>
    </source>
</evidence>
<evidence type="ECO:0000256" key="5">
    <source>
        <dbReference type="ARBA" id="ARBA00022741"/>
    </source>
</evidence>
<evidence type="ECO:0000256" key="7">
    <source>
        <dbReference type="ARBA" id="ARBA00022840"/>
    </source>
</evidence>
<dbReference type="InterPro" id="IPR001048">
    <property type="entry name" value="Asp/Glu/Uridylate_kinase"/>
</dbReference>
<evidence type="ECO:0000256" key="2">
    <source>
        <dbReference type="ARBA" id="ARBA00022571"/>
    </source>
</evidence>
<dbReference type="InterPro" id="IPR037528">
    <property type="entry name" value="ArgB"/>
</dbReference>
<comment type="similarity">
    <text evidence="8">Belongs to the acetylglutamate kinase family. ArgB subfamily.</text>
</comment>
<dbReference type="PANTHER" id="PTHR23342">
    <property type="entry name" value="N-ACETYLGLUTAMATE SYNTHASE"/>
    <property type="match status" value="1"/>
</dbReference>
<dbReference type="EMBL" id="KU053957">
    <property type="protein sequence ID" value="ANH09692.1"/>
    <property type="molecule type" value="Genomic_DNA"/>
</dbReference>
<dbReference type="EC" id="2.7.2.8" evidence="8"/>
<evidence type="ECO:0000259" key="9">
    <source>
        <dbReference type="Pfam" id="PF00696"/>
    </source>
</evidence>
<dbReference type="InterPro" id="IPR036393">
    <property type="entry name" value="AceGlu_kinase-like_sf"/>
</dbReference>
<keyword evidence="6 8" id="KW-0418">Kinase</keyword>
<name>A0A173G087_GASCM</name>
<comment type="function">
    <text evidence="8">Catalyzes the ATP-dependent phosphorylation of N-acetyl-L-glutamate.</text>
</comment>
<comment type="catalytic activity">
    <reaction evidence="8">
        <text>N-acetyl-L-glutamate + ATP = N-acetyl-L-glutamyl 5-phosphate + ADP</text>
        <dbReference type="Rhea" id="RHEA:14629"/>
        <dbReference type="ChEBI" id="CHEBI:30616"/>
        <dbReference type="ChEBI" id="CHEBI:44337"/>
        <dbReference type="ChEBI" id="CHEBI:57936"/>
        <dbReference type="ChEBI" id="CHEBI:456216"/>
        <dbReference type="EC" id="2.7.2.8"/>
    </reaction>
</comment>
<protein>
    <recommendedName>
        <fullName evidence="8">Acetylglutamate kinase</fullName>
        <ecNumber evidence="8">2.7.2.8</ecNumber>
    </recommendedName>
    <alternativeName>
        <fullName evidence="8">N-acetyl-L-glutamate 5-phosphotransferase</fullName>
    </alternativeName>
    <alternativeName>
        <fullName evidence="8">NAG kinase</fullName>
        <shortName evidence="8">NAGK</shortName>
    </alternativeName>
</protein>
<geneLocation type="plastid" evidence="10"/>
<feature type="site" description="Transition state stabilizer" evidence="8">
    <location>
        <position position="29"/>
    </location>
</feature>
<dbReference type="HAMAP" id="MF_00082">
    <property type="entry name" value="ArgB"/>
    <property type="match status" value="1"/>
</dbReference>
<comment type="pathway">
    <text evidence="1 8">Amino-acid biosynthesis; L-arginine biosynthesis; N(2)-acetyl-L-ornithine from L-glutamate: step 2/4.</text>
</comment>
<sequence length="284" mass="30898">MLNNSINIQILNEIIPSIKDLAGSVIVIKYGGASMINNSLKMKVIEDIMFLHFIGVKIVLVHGGGPTINTWLKKMNIEPKFSNGVRLTDFKTMEIVEMVLSGKINKQIVSLINQHKPCAIGLSGKDANLVIASNFSDQKDNYVGYVKHVNLTLLNLLLSQGYIPVISSVASDNSGKTYNINADSMSASIASSLRAKKLILLTDTPGIMHNINDPLSRLKSVSTLDIFNLKKNNIISGGMIPKVDACVYALKCGVQSVHIIDGRVKHSLMLEMFDSNSTGSTLTL</sequence>
<dbReference type="RefSeq" id="YP_009257609.1">
    <property type="nucleotide sequence ID" value="NC_030338.1"/>
</dbReference>
<evidence type="ECO:0000256" key="3">
    <source>
        <dbReference type="ARBA" id="ARBA00022605"/>
    </source>
</evidence>
<dbReference type="AlphaFoldDB" id="A0A173G087"/>
<dbReference type="PIRSF" id="PIRSF000728">
    <property type="entry name" value="NAGK"/>
    <property type="match status" value="1"/>
</dbReference>
<accession>A0A173G087</accession>
<dbReference type="InterPro" id="IPR041727">
    <property type="entry name" value="NAGK-C"/>
</dbReference>
<evidence type="ECO:0000256" key="4">
    <source>
        <dbReference type="ARBA" id="ARBA00022679"/>
    </source>
</evidence>
<dbReference type="SUPFAM" id="SSF53633">
    <property type="entry name" value="Carbamate kinase-like"/>
    <property type="match status" value="1"/>
</dbReference>
<keyword evidence="10" id="KW-0934">Plastid</keyword>
<evidence type="ECO:0000256" key="1">
    <source>
        <dbReference type="ARBA" id="ARBA00004828"/>
    </source>
</evidence>
<dbReference type="GO" id="GO:0003991">
    <property type="term" value="F:acetylglutamate kinase activity"/>
    <property type="evidence" value="ECO:0007669"/>
    <property type="project" value="UniProtKB-UniRule"/>
</dbReference>
<dbReference type="PANTHER" id="PTHR23342:SF0">
    <property type="entry name" value="N-ACETYLGLUTAMATE SYNTHASE, MITOCHONDRIAL"/>
    <property type="match status" value="1"/>
</dbReference>
<evidence type="ECO:0000313" key="10">
    <source>
        <dbReference type="EMBL" id="ANH09692.1"/>
    </source>
</evidence>
<dbReference type="PRINTS" id="PR00474">
    <property type="entry name" value="GLU5KINASE"/>
</dbReference>
<dbReference type="Gene3D" id="3.40.1160.10">
    <property type="entry name" value="Acetylglutamate kinase-like"/>
    <property type="match status" value="1"/>
</dbReference>
<gene>
    <name evidence="8 10" type="primary">argB</name>
</gene>
<feature type="binding site" evidence="8">
    <location>
        <position position="86"/>
    </location>
    <ligand>
        <name>substrate</name>
    </ligand>
</feature>
<evidence type="ECO:0000256" key="8">
    <source>
        <dbReference type="HAMAP-Rule" id="MF_00082"/>
    </source>
</evidence>
<feature type="site" description="Transition state stabilizer" evidence="8">
    <location>
        <position position="242"/>
    </location>
</feature>
<dbReference type="GeneID" id="27983264"/>
<dbReference type="Pfam" id="PF00696">
    <property type="entry name" value="AA_kinase"/>
    <property type="match status" value="1"/>
</dbReference>
<keyword evidence="4 8" id="KW-0808">Transferase</keyword>
<dbReference type="GO" id="GO:0042450">
    <property type="term" value="P:L-arginine biosynthetic process via ornithine"/>
    <property type="evidence" value="ECO:0007669"/>
    <property type="project" value="UniProtKB-UniRule"/>
</dbReference>
<dbReference type="InterPro" id="IPR001057">
    <property type="entry name" value="Glu/AcGlu_kinase"/>
</dbReference>
<dbReference type="CDD" id="cd04250">
    <property type="entry name" value="AAK_NAGK-C"/>
    <property type="match status" value="1"/>
</dbReference>
<keyword evidence="5 8" id="KW-0547">Nucleotide-binding</keyword>
<proteinExistence type="inferred from homology"/>
<organism evidence="10">
    <name type="scientific">Gastroclonium compressum</name>
    <name type="common">Red alga</name>
    <name type="synonym">Coeloseira compressa</name>
    <dbReference type="NCBI Taxonomy" id="1852973"/>
    <lineage>
        <taxon>Eukaryota</taxon>
        <taxon>Rhodophyta</taxon>
        <taxon>Florideophyceae</taxon>
        <taxon>Rhodymeniophycidae</taxon>
        <taxon>Rhodymeniales</taxon>
        <taxon>Champiaceae</taxon>
        <taxon>Coeloseira</taxon>
    </lineage>
</organism>
<keyword evidence="2 8" id="KW-0055">Arginine biosynthesis</keyword>
<reference evidence="10" key="2">
    <citation type="submission" date="2016-06" db="EMBL/GenBank/DDBJ databases">
        <title>Genomic and phylogenetic analysis of Gastroclonium compressum supports its reinstatement to Coeloseira (Champiaceae, Rhodophyta).</title>
        <authorList>
            <person name="Kilpatrick Z."/>
            <person name="Hughey J.R."/>
        </authorList>
    </citation>
    <scope>NUCLEOTIDE SEQUENCE</scope>
</reference>
<dbReference type="NCBIfam" id="TIGR00761">
    <property type="entry name" value="argB"/>
    <property type="match status" value="1"/>
</dbReference>